<evidence type="ECO:0000313" key="2">
    <source>
        <dbReference type="EMBL" id="AKZ63672.1"/>
    </source>
</evidence>
<keyword evidence="1" id="KW-0175">Coiled coil</keyword>
<name>A0ABM5V2A2_9BURK</name>
<sequence length="95" mass="10667">MPASAPFGKYAAHAASAVVEDISERIGQLTRQIRDLQQQSQALLSSLPEQDLTQLRQRIQSHYQEIFRLEKEKARSRNRHGSYLSVVLSVATCSA</sequence>
<feature type="coiled-coil region" evidence="1">
    <location>
        <begin position="19"/>
        <end position="72"/>
    </location>
</feature>
<gene>
    <name evidence="2" type="ORF">F506_14230</name>
</gene>
<evidence type="ECO:0000313" key="3">
    <source>
        <dbReference type="Proteomes" id="UP000063429"/>
    </source>
</evidence>
<dbReference type="RefSeq" id="WP_053198447.1">
    <property type="nucleotide sequence ID" value="NZ_CP011409.1"/>
</dbReference>
<organism evidence="2 3">
    <name type="scientific">Herbaspirillum hiltneri N3</name>
    <dbReference type="NCBI Taxonomy" id="1262470"/>
    <lineage>
        <taxon>Bacteria</taxon>
        <taxon>Pseudomonadati</taxon>
        <taxon>Pseudomonadota</taxon>
        <taxon>Betaproteobacteria</taxon>
        <taxon>Burkholderiales</taxon>
        <taxon>Oxalobacteraceae</taxon>
        <taxon>Herbaspirillum</taxon>
    </lineage>
</organism>
<accession>A0ABM5V2A2</accession>
<proteinExistence type="predicted"/>
<protein>
    <submittedName>
        <fullName evidence="2">Uncharacterized protein</fullName>
    </submittedName>
</protein>
<evidence type="ECO:0000256" key="1">
    <source>
        <dbReference type="SAM" id="Coils"/>
    </source>
</evidence>
<dbReference type="EMBL" id="CP011409">
    <property type="protein sequence ID" value="AKZ63672.1"/>
    <property type="molecule type" value="Genomic_DNA"/>
</dbReference>
<reference evidence="3" key="1">
    <citation type="journal article" date="2015" name="Genome Announc.">
        <title>Complete Genome Sequence of Herbaspirillum hiltneri N3 (DSM 17495), Isolated from Surface-Sterilized Wheat Roots.</title>
        <authorList>
            <person name="Guizelini D."/>
            <person name="Saizaki P.M."/>
            <person name="Coimbra N.A."/>
            <person name="Weiss V.A."/>
            <person name="Faoro H."/>
            <person name="Sfeir M.Z."/>
            <person name="Baura V.A."/>
            <person name="Monteiro R.A."/>
            <person name="Chubatsu L.S."/>
            <person name="Souza E.M."/>
            <person name="Cruz L.M."/>
            <person name="Pedrosa F.O."/>
            <person name="Raittz R.T."/>
            <person name="Marchaukoski J.N."/>
            <person name="Steffens M.B."/>
        </authorList>
    </citation>
    <scope>NUCLEOTIDE SEQUENCE [LARGE SCALE GENOMIC DNA]</scope>
    <source>
        <strain evidence="3">N3</strain>
    </source>
</reference>
<keyword evidence="3" id="KW-1185">Reference proteome</keyword>
<dbReference type="Proteomes" id="UP000063429">
    <property type="component" value="Chromosome"/>
</dbReference>